<organism evidence="2 3">
    <name type="scientific">Allacma fusca</name>
    <dbReference type="NCBI Taxonomy" id="39272"/>
    <lineage>
        <taxon>Eukaryota</taxon>
        <taxon>Metazoa</taxon>
        <taxon>Ecdysozoa</taxon>
        <taxon>Arthropoda</taxon>
        <taxon>Hexapoda</taxon>
        <taxon>Collembola</taxon>
        <taxon>Symphypleona</taxon>
        <taxon>Sminthuridae</taxon>
        <taxon>Allacma</taxon>
    </lineage>
</organism>
<feature type="chain" id="PRO_5035301260" description="WAP domain-containing protein" evidence="1">
    <location>
        <begin position="25"/>
        <end position="145"/>
    </location>
</feature>
<evidence type="ECO:0008006" key="4">
    <source>
        <dbReference type="Google" id="ProtNLM"/>
    </source>
</evidence>
<dbReference type="AlphaFoldDB" id="A0A8J2JP65"/>
<evidence type="ECO:0000313" key="3">
    <source>
        <dbReference type="Proteomes" id="UP000708208"/>
    </source>
</evidence>
<feature type="signal peptide" evidence="1">
    <location>
        <begin position="1"/>
        <end position="24"/>
    </location>
</feature>
<gene>
    <name evidence="2" type="ORF">AFUS01_LOCUS7745</name>
</gene>
<accession>A0A8J2JP65</accession>
<keyword evidence="1" id="KW-0732">Signal</keyword>
<evidence type="ECO:0000256" key="1">
    <source>
        <dbReference type="SAM" id="SignalP"/>
    </source>
</evidence>
<protein>
    <recommendedName>
        <fullName evidence="4">WAP domain-containing protein</fullName>
    </recommendedName>
</protein>
<comment type="caution">
    <text evidence="2">The sequence shown here is derived from an EMBL/GenBank/DDBJ whole genome shotgun (WGS) entry which is preliminary data.</text>
</comment>
<dbReference type="Proteomes" id="UP000708208">
    <property type="component" value="Unassembled WGS sequence"/>
</dbReference>
<evidence type="ECO:0000313" key="2">
    <source>
        <dbReference type="EMBL" id="CAG7718349.1"/>
    </source>
</evidence>
<proteinExistence type="predicted"/>
<name>A0A8J2JP65_9HEXA</name>
<dbReference type="EMBL" id="CAJVCH010052815">
    <property type="protein sequence ID" value="CAG7718349.1"/>
    <property type="molecule type" value="Genomic_DNA"/>
</dbReference>
<sequence>MLSHWVSWISILFLGIVYVRLSSCSDDINLYVVEDVCPVGNTTVVTKGYCNYNKKFHCLSDDQCKIGSKCCAHKGPCKKCVDLKDGSLSRPKVQVEFAKKQRRKRQSYGCVSCSCVRSCRTDADCARYRNKRRCYHNSCSSYCVR</sequence>
<keyword evidence="3" id="KW-1185">Reference proteome</keyword>
<reference evidence="2" key="1">
    <citation type="submission" date="2021-06" db="EMBL/GenBank/DDBJ databases">
        <authorList>
            <person name="Hodson N. C."/>
            <person name="Mongue J. A."/>
            <person name="Jaron S. K."/>
        </authorList>
    </citation>
    <scope>NUCLEOTIDE SEQUENCE</scope>
</reference>